<name>A0A2S4VDM0_9BASI</name>
<sequence length="128" mass="14535">MTTKYRIGLTYGSKVISAIPGVWRRLGRLCHSCDTRNPGCSQIHGRKEFQVSLIDKKIQIFNQHAMVLTQTLNYKSISHGKIADVILFGNPHFRAGPTQIFFWSGAGMSVSPNYHFLTFVEHLHIKFS</sequence>
<dbReference type="AlphaFoldDB" id="A0A2S4VDM0"/>
<dbReference type="EMBL" id="PKSM01000145">
    <property type="protein sequence ID" value="POW07629.1"/>
    <property type="molecule type" value="Genomic_DNA"/>
</dbReference>
<evidence type="ECO:0000313" key="2">
    <source>
        <dbReference type="Proteomes" id="UP000238274"/>
    </source>
</evidence>
<gene>
    <name evidence="1" type="ORF">PSHT_09881</name>
</gene>
<proteinExistence type="predicted"/>
<keyword evidence="2" id="KW-1185">Reference proteome</keyword>
<dbReference type="Proteomes" id="UP000238274">
    <property type="component" value="Unassembled WGS sequence"/>
</dbReference>
<reference evidence="2" key="2">
    <citation type="journal article" date="2018" name="BMC Genomics">
        <title>Genomic insights into host adaptation between the wheat stripe rust pathogen (Puccinia striiformis f. sp. tritici) and the barley stripe rust pathogen (Puccinia striiformis f. sp. hordei).</title>
        <authorList>
            <person name="Xia C."/>
            <person name="Wang M."/>
            <person name="Yin C."/>
            <person name="Cornejo O.E."/>
            <person name="Hulbert S.H."/>
            <person name="Chen X."/>
        </authorList>
    </citation>
    <scope>NUCLEOTIDE SEQUENCE [LARGE SCALE GENOMIC DNA]</scope>
    <source>
        <strain evidence="2">93TX-2</strain>
    </source>
</reference>
<protein>
    <submittedName>
        <fullName evidence="1">Uncharacterized protein</fullName>
    </submittedName>
</protein>
<dbReference type="VEuPathDB" id="FungiDB:PSTT_09503"/>
<dbReference type="OrthoDB" id="2586582at2759"/>
<evidence type="ECO:0000313" key="1">
    <source>
        <dbReference type="EMBL" id="POW07629.1"/>
    </source>
</evidence>
<comment type="caution">
    <text evidence="1">The sequence shown here is derived from an EMBL/GenBank/DDBJ whole genome shotgun (WGS) entry which is preliminary data.</text>
</comment>
<reference evidence="1 2" key="1">
    <citation type="submission" date="2017-12" db="EMBL/GenBank/DDBJ databases">
        <title>Gene loss provides genomic basis for host adaptation in cereal stripe rust fungi.</title>
        <authorList>
            <person name="Xia C."/>
        </authorList>
    </citation>
    <scope>NUCLEOTIDE SEQUENCE [LARGE SCALE GENOMIC DNA]</scope>
    <source>
        <strain evidence="1 2">93TX-2</strain>
    </source>
</reference>
<reference evidence="2" key="3">
    <citation type="journal article" date="2018" name="Mol. Plant Microbe Interact.">
        <title>Genome sequence resources for the wheat stripe rust pathogen (Puccinia striiformis f. sp. tritici) and the barley stripe rust pathogen (Puccinia striiformis f. sp. hordei).</title>
        <authorList>
            <person name="Xia C."/>
            <person name="Wang M."/>
            <person name="Yin C."/>
            <person name="Cornejo O.E."/>
            <person name="Hulbert S.H."/>
            <person name="Chen X."/>
        </authorList>
    </citation>
    <scope>NUCLEOTIDE SEQUENCE [LARGE SCALE GENOMIC DNA]</scope>
    <source>
        <strain evidence="2">93TX-2</strain>
    </source>
</reference>
<accession>A0A2S4VDM0</accession>
<dbReference type="VEuPathDB" id="FungiDB:PSHT_09881"/>
<organism evidence="1 2">
    <name type="scientific">Puccinia striiformis</name>
    <dbReference type="NCBI Taxonomy" id="27350"/>
    <lineage>
        <taxon>Eukaryota</taxon>
        <taxon>Fungi</taxon>
        <taxon>Dikarya</taxon>
        <taxon>Basidiomycota</taxon>
        <taxon>Pucciniomycotina</taxon>
        <taxon>Pucciniomycetes</taxon>
        <taxon>Pucciniales</taxon>
        <taxon>Pucciniaceae</taxon>
        <taxon>Puccinia</taxon>
    </lineage>
</organism>